<keyword evidence="1" id="KW-0540">Nuclease</keyword>
<feature type="region of interest" description="Disordered" evidence="3">
    <location>
        <begin position="463"/>
        <end position="499"/>
    </location>
</feature>
<dbReference type="PANTHER" id="PTHR11081">
    <property type="entry name" value="FLAP ENDONUCLEASE FAMILY MEMBER"/>
    <property type="match status" value="1"/>
</dbReference>
<dbReference type="Proteomes" id="UP001172155">
    <property type="component" value="Unassembled WGS sequence"/>
</dbReference>
<dbReference type="PANTHER" id="PTHR11081:SF75">
    <property type="entry name" value="ENDONUCLEASE, PUTATIVE (AFU_ORTHOLOGUE AFUA_3G13260)-RELATED"/>
    <property type="match status" value="1"/>
</dbReference>
<accession>A0AA40JZB5</accession>
<dbReference type="GO" id="GO:0006281">
    <property type="term" value="P:DNA repair"/>
    <property type="evidence" value="ECO:0007669"/>
    <property type="project" value="UniProtKB-ARBA"/>
</dbReference>
<dbReference type="Pfam" id="PF00752">
    <property type="entry name" value="XPG_N"/>
    <property type="match status" value="1"/>
</dbReference>
<feature type="compositionally biased region" description="Basic residues" evidence="3">
    <location>
        <begin position="702"/>
        <end position="711"/>
    </location>
</feature>
<feature type="compositionally biased region" description="Polar residues" evidence="3">
    <location>
        <begin position="726"/>
        <end position="739"/>
    </location>
</feature>
<feature type="compositionally biased region" description="Basic and acidic residues" evidence="3">
    <location>
        <begin position="427"/>
        <end position="439"/>
    </location>
</feature>
<dbReference type="InterPro" id="IPR029060">
    <property type="entry name" value="PIN-like_dom_sf"/>
</dbReference>
<dbReference type="SUPFAM" id="SSF88723">
    <property type="entry name" value="PIN domain-like"/>
    <property type="match status" value="1"/>
</dbReference>
<name>A0AA40JZB5_9PEZI</name>
<feature type="compositionally biased region" description="Low complexity" evidence="3">
    <location>
        <begin position="656"/>
        <end position="670"/>
    </location>
</feature>
<evidence type="ECO:0000313" key="7">
    <source>
        <dbReference type="Proteomes" id="UP001172155"/>
    </source>
</evidence>
<feature type="compositionally biased region" description="Low complexity" evidence="3">
    <location>
        <begin position="561"/>
        <end position="594"/>
    </location>
</feature>
<dbReference type="Pfam" id="PF00867">
    <property type="entry name" value="XPG_I"/>
    <property type="match status" value="1"/>
</dbReference>
<dbReference type="EMBL" id="JAUKUD010000006">
    <property type="protein sequence ID" value="KAK0740638.1"/>
    <property type="molecule type" value="Genomic_DNA"/>
</dbReference>
<dbReference type="Pfam" id="PF18380">
    <property type="entry name" value="GEN1_C"/>
    <property type="match status" value="1"/>
</dbReference>
<evidence type="ECO:0008006" key="8">
    <source>
        <dbReference type="Google" id="ProtNLM"/>
    </source>
</evidence>
<reference evidence="6" key="1">
    <citation type="submission" date="2023-06" db="EMBL/GenBank/DDBJ databases">
        <title>Genome-scale phylogeny and comparative genomics of the fungal order Sordariales.</title>
        <authorList>
            <consortium name="Lawrence Berkeley National Laboratory"/>
            <person name="Hensen N."/>
            <person name="Bonometti L."/>
            <person name="Westerberg I."/>
            <person name="Brannstrom I.O."/>
            <person name="Guillou S."/>
            <person name="Cros-Aarteil S."/>
            <person name="Calhoun S."/>
            <person name="Haridas S."/>
            <person name="Kuo A."/>
            <person name="Mondo S."/>
            <person name="Pangilinan J."/>
            <person name="Riley R."/>
            <person name="LaButti K."/>
            <person name="Andreopoulos B."/>
            <person name="Lipzen A."/>
            <person name="Chen C."/>
            <person name="Yanf M."/>
            <person name="Daum C."/>
            <person name="Ng V."/>
            <person name="Clum A."/>
            <person name="Steindorff A."/>
            <person name="Ohm R."/>
            <person name="Martin F."/>
            <person name="Silar P."/>
            <person name="Natvig D."/>
            <person name="Lalanne C."/>
            <person name="Gautier V."/>
            <person name="Ament-velasquez S.L."/>
            <person name="Kruys A."/>
            <person name="Hutchinson M.I."/>
            <person name="Powell A.J."/>
            <person name="Barry K."/>
            <person name="Miller A.N."/>
            <person name="Grigoriev I.V."/>
            <person name="Debuchy R."/>
            <person name="Gladieux P."/>
            <person name="Thoren M.H."/>
            <person name="Johannesson H."/>
        </authorList>
    </citation>
    <scope>NUCLEOTIDE SEQUENCE</scope>
    <source>
        <strain evidence="6">SMH3187-1</strain>
    </source>
</reference>
<dbReference type="CDD" id="cd09906">
    <property type="entry name" value="H3TH_YEN1"/>
    <property type="match status" value="1"/>
</dbReference>
<dbReference type="InterPro" id="IPR041177">
    <property type="entry name" value="GEN1_C"/>
</dbReference>
<comment type="caution">
    <text evidence="6">The sequence shown here is derived from an EMBL/GenBank/DDBJ whole genome shotgun (WGS) entry which is preliminary data.</text>
</comment>
<feature type="compositionally biased region" description="Polar residues" evidence="3">
    <location>
        <begin position="521"/>
        <end position="542"/>
    </location>
</feature>
<feature type="region of interest" description="Disordered" evidence="3">
    <location>
        <begin position="511"/>
        <end position="549"/>
    </location>
</feature>
<feature type="compositionally biased region" description="Basic and acidic residues" evidence="3">
    <location>
        <begin position="815"/>
        <end position="824"/>
    </location>
</feature>
<evidence type="ECO:0000256" key="3">
    <source>
        <dbReference type="SAM" id="MobiDB-lite"/>
    </source>
</evidence>
<evidence type="ECO:0000259" key="5">
    <source>
        <dbReference type="SMART" id="SM00485"/>
    </source>
</evidence>
<feature type="compositionally biased region" description="Low complexity" evidence="3">
    <location>
        <begin position="825"/>
        <end position="838"/>
    </location>
</feature>
<dbReference type="AlphaFoldDB" id="A0AA40JZB5"/>
<feature type="region of interest" description="Disordered" evidence="3">
    <location>
        <begin position="799"/>
        <end position="873"/>
    </location>
</feature>
<feature type="compositionally biased region" description="Basic and acidic residues" evidence="3">
    <location>
        <begin position="463"/>
        <end position="479"/>
    </location>
</feature>
<dbReference type="Gene3D" id="1.10.150.20">
    <property type="entry name" value="5' to 3' exonuclease, C-terminal subdomain"/>
    <property type="match status" value="1"/>
</dbReference>
<feature type="compositionally biased region" description="Basic residues" evidence="3">
    <location>
        <begin position="480"/>
        <end position="489"/>
    </location>
</feature>
<organism evidence="6 7">
    <name type="scientific">Schizothecium vesticola</name>
    <dbReference type="NCBI Taxonomy" id="314040"/>
    <lineage>
        <taxon>Eukaryota</taxon>
        <taxon>Fungi</taxon>
        <taxon>Dikarya</taxon>
        <taxon>Ascomycota</taxon>
        <taxon>Pezizomycotina</taxon>
        <taxon>Sordariomycetes</taxon>
        <taxon>Sordariomycetidae</taxon>
        <taxon>Sordariales</taxon>
        <taxon>Schizotheciaceae</taxon>
        <taxon>Schizothecium</taxon>
    </lineage>
</organism>
<feature type="compositionally biased region" description="Low complexity" evidence="3">
    <location>
        <begin position="614"/>
        <end position="638"/>
    </location>
</feature>
<feature type="region of interest" description="Disordered" evidence="3">
    <location>
        <begin position="561"/>
        <end position="771"/>
    </location>
</feature>
<keyword evidence="2" id="KW-0378">Hydrolase</keyword>
<dbReference type="InterPro" id="IPR036279">
    <property type="entry name" value="5-3_exonuclease_C_sf"/>
</dbReference>
<feature type="compositionally biased region" description="Acidic residues" evidence="3">
    <location>
        <begin position="803"/>
        <end position="812"/>
    </location>
</feature>
<dbReference type="SMART" id="SM00484">
    <property type="entry name" value="XPGI"/>
    <property type="match status" value="1"/>
</dbReference>
<feature type="compositionally biased region" description="Polar residues" evidence="3">
    <location>
        <begin position="692"/>
        <end position="701"/>
    </location>
</feature>
<dbReference type="InterPro" id="IPR037316">
    <property type="entry name" value="Yen1_H3TH"/>
</dbReference>
<dbReference type="SUPFAM" id="SSF47807">
    <property type="entry name" value="5' to 3' exonuclease, C-terminal subdomain"/>
    <property type="match status" value="1"/>
</dbReference>
<dbReference type="GO" id="GO:0017108">
    <property type="term" value="F:5'-flap endonuclease activity"/>
    <property type="evidence" value="ECO:0007669"/>
    <property type="project" value="TreeGrafter"/>
</dbReference>
<proteinExistence type="predicted"/>
<dbReference type="InterPro" id="IPR006084">
    <property type="entry name" value="XPG/Rad2"/>
</dbReference>
<evidence type="ECO:0000259" key="4">
    <source>
        <dbReference type="SMART" id="SM00484"/>
    </source>
</evidence>
<dbReference type="InterPro" id="IPR006086">
    <property type="entry name" value="XPG-I_dom"/>
</dbReference>
<gene>
    <name evidence="6" type="ORF">B0T18DRAFT_352960</name>
</gene>
<evidence type="ECO:0000313" key="6">
    <source>
        <dbReference type="EMBL" id="KAK0740638.1"/>
    </source>
</evidence>
<feature type="domain" description="XPG-I" evidence="4">
    <location>
        <begin position="111"/>
        <end position="186"/>
    </location>
</feature>
<feature type="region of interest" description="Disordered" evidence="3">
    <location>
        <begin position="400"/>
        <end position="447"/>
    </location>
</feature>
<dbReference type="SMART" id="SM00485">
    <property type="entry name" value="XPGN"/>
    <property type="match status" value="1"/>
</dbReference>
<keyword evidence="7" id="KW-1185">Reference proteome</keyword>
<sequence>MGIKGIYKEIGDGERVSLCKIATEHIERHPNRPFRLAIDVSIWQFQIQAARGGSNPAIRTMFYRLVRMLGHGIEPIFVFDGPKKPEFKRNKRSGRGDGARVSDAMAKSLIQHFGFVFHNAPGEAEAECALLQRNRIVDAVLSEDVDTIMFGCGKTFRNWSSEGSTSKTPTHVTVYDAAKIAAGHSGLDREGMVLIALMSGGDYIPEGIPGCGIKVACEAARAGFGREVCRLKRSDTEGLNAWRQKLMDELKSNESGFFRTKHKALVVPADFPSLEVLRYYTHPVVSNEVALEKLSEKLLTQRSISTDALREFTRKTFDWNYKQGAVKFIKVLAPSMLVQRLVKRFEAPNPHGDDLDAKQDSEASIVKKIASRRTHASTGETPELRVSFIPAKIVGIDLSLETEEPPTSSGRSGLALNSDDDFEEEAGEGKKATSKKPFDPSEADLTWVPESIVEMGVPLMAGDFKDQQRSKHTTKDQKAAKPKGTRAKKSTTTTGFGPMDQFMNKVVKLPSSSAPVPATKPVSSQTLLPRVLQKTSSQTSSPEPIDLDYDLDLPRLSRVTKPATIPAKKPTAAVAKQNTQPKKASQAKAGAASGINPWTIAKSALTPSKPPAAVPTTTKPPSFSNSPIIISSSPVVVPAKTSSPLKSLGRVTPTKRASAASSSGSTSSDEPPSPTPGPRTRCSLSVAKETLESPTQTQQPSRRARQFKRTKSGAEEDPEALEPVKTPSTQPSSIQTKLFQTELKPLRPPAKAKPAVAPKTQSNPLLVPLPGIKGCMPVAKRATASVPPTKPACRNPIIILDSSSDDDDDNGELPDLLKKGRELSKPALKPAPLPSTTTQPRAVVETHPQKTPSTLPLRLPARNRSPPARSLPPQNLDTCLCRFDPLWKGARRALLSWKRV</sequence>
<dbReference type="CDD" id="cd09870">
    <property type="entry name" value="PIN_YEN1"/>
    <property type="match status" value="1"/>
</dbReference>
<protein>
    <recommendedName>
        <fullName evidence="8">XPG-I domain-containing protein</fullName>
    </recommendedName>
</protein>
<evidence type="ECO:0000256" key="1">
    <source>
        <dbReference type="ARBA" id="ARBA00022722"/>
    </source>
</evidence>
<dbReference type="InterPro" id="IPR006085">
    <property type="entry name" value="XPG_DNA_repair_N"/>
</dbReference>
<dbReference type="Gene3D" id="3.40.50.1010">
    <property type="entry name" value="5'-nuclease"/>
    <property type="match status" value="2"/>
</dbReference>
<evidence type="ECO:0000256" key="2">
    <source>
        <dbReference type="ARBA" id="ARBA00022801"/>
    </source>
</evidence>
<dbReference type="FunFam" id="3.40.50.1010:FF:000037">
    <property type="entry name" value="Rad2-like endonuclease, putative (AFU_orthologue AFUA_3G13260)"/>
    <property type="match status" value="1"/>
</dbReference>
<dbReference type="GO" id="GO:0008821">
    <property type="term" value="F:crossover junction DNA endonuclease activity"/>
    <property type="evidence" value="ECO:0007669"/>
    <property type="project" value="InterPro"/>
</dbReference>
<feature type="domain" description="XPG N-terminal" evidence="5">
    <location>
        <begin position="1"/>
        <end position="96"/>
    </location>
</feature>
<dbReference type="PRINTS" id="PR00853">
    <property type="entry name" value="XPGRADSUPER"/>
</dbReference>